<dbReference type="AlphaFoldDB" id="K5VJK6"/>
<evidence type="ECO:0000313" key="2">
    <source>
        <dbReference type="Proteomes" id="UP000008370"/>
    </source>
</evidence>
<evidence type="ECO:0008006" key="3">
    <source>
        <dbReference type="Google" id="ProtNLM"/>
    </source>
</evidence>
<sequence length="274" mass="30789">MLQVPMLPYELIAIIVELAYELHGTRTTETCTLVSSAWRSASRRTIFRRVRVTSEERLNELVILLSMDQTIPPLVRSLVFREDFCGPESTHGWVNELPRRLPEMLPNLVIIEFIGIRERFATEGSFAPSLSCFQAFNSVQSFVIRSCTVTPAILDSLTSHLPAVQALSILCINMPRYPSSPTQSSSLRGPSLRSLELDVGHIFSSALRHILSWVLSTPSRTTLRSLTLTLRTSDAEAAGRFLQEVGPQLEELELRFEEYLGLPLETESKHSCLC</sequence>
<keyword evidence="2" id="KW-1185">Reference proteome</keyword>
<dbReference type="InParanoid" id="K5VJK6"/>
<dbReference type="Gene3D" id="3.80.10.10">
    <property type="entry name" value="Ribonuclease Inhibitor"/>
    <property type="match status" value="1"/>
</dbReference>
<dbReference type="EMBL" id="JH930476">
    <property type="protein sequence ID" value="EKM51528.1"/>
    <property type="molecule type" value="Genomic_DNA"/>
</dbReference>
<organism evidence="1 2">
    <name type="scientific">Phanerochaete carnosa (strain HHB-10118-sp)</name>
    <name type="common">White-rot fungus</name>
    <name type="synonym">Peniophora carnosa</name>
    <dbReference type="NCBI Taxonomy" id="650164"/>
    <lineage>
        <taxon>Eukaryota</taxon>
        <taxon>Fungi</taxon>
        <taxon>Dikarya</taxon>
        <taxon>Basidiomycota</taxon>
        <taxon>Agaricomycotina</taxon>
        <taxon>Agaricomycetes</taxon>
        <taxon>Polyporales</taxon>
        <taxon>Phanerochaetaceae</taxon>
        <taxon>Phanerochaete</taxon>
    </lineage>
</organism>
<dbReference type="RefSeq" id="XP_007399340.1">
    <property type="nucleotide sequence ID" value="XM_007399278.1"/>
</dbReference>
<dbReference type="Proteomes" id="UP000008370">
    <property type="component" value="Unassembled WGS sequence"/>
</dbReference>
<dbReference type="SUPFAM" id="SSF52047">
    <property type="entry name" value="RNI-like"/>
    <property type="match status" value="1"/>
</dbReference>
<dbReference type="GeneID" id="18908823"/>
<proteinExistence type="predicted"/>
<dbReference type="KEGG" id="pco:PHACADRAFT_149976"/>
<protein>
    <recommendedName>
        <fullName evidence="3">F-box domain-containing protein</fullName>
    </recommendedName>
</protein>
<accession>K5VJK6</accession>
<reference evidence="1 2" key="1">
    <citation type="journal article" date="2012" name="BMC Genomics">
        <title>Comparative genomics of the white-rot fungi, Phanerochaete carnosa and P. chrysosporium, to elucidate the genetic basis of the distinct wood types they colonize.</title>
        <authorList>
            <person name="Suzuki H."/>
            <person name="MacDonald J."/>
            <person name="Syed K."/>
            <person name="Salamov A."/>
            <person name="Hori C."/>
            <person name="Aerts A."/>
            <person name="Henrissat B."/>
            <person name="Wiebenga A."/>
            <person name="vanKuyk P.A."/>
            <person name="Barry K."/>
            <person name="Lindquist E."/>
            <person name="LaButti K."/>
            <person name="Lapidus A."/>
            <person name="Lucas S."/>
            <person name="Coutinho P."/>
            <person name="Gong Y."/>
            <person name="Samejima M."/>
            <person name="Mahadevan R."/>
            <person name="Abou-Zaid M."/>
            <person name="de Vries R.P."/>
            <person name="Igarashi K."/>
            <person name="Yadav J.S."/>
            <person name="Grigoriev I.V."/>
            <person name="Master E.R."/>
        </authorList>
    </citation>
    <scope>NUCLEOTIDE SEQUENCE [LARGE SCALE GENOMIC DNA]</scope>
    <source>
        <strain evidence="1 2">HHB-10118-sp</strain>
    </source>
</reference>
<dbReference type="InterPro" id="IPR032675">
    <property type="entry name" value="LRR_dom_sf"/>
</dbReference>
<evidence type="ECO:0000313" key="1">
    <source>
        <dbReference type="EMBL" id="EKM51528.1"/>
    </source>
</evidence>
<dbReference type="HOGENOM" id="CLU_1016016_0_0_1"/>
<gene>
    <name evidence="1" type="ORF">PHACADRAFT_149976</name>
</gene>
<name>K5VJK6_PHACS</name>